<protein>
    <submittedName>
        <fullName evidence="2">Uncharacterized protein</fullName>
    </submittedName>
</protein>
<dbReference type="AlphaFoldDB" id="A0A0A9CLH6"/>
<dbReference type="EMBL" id="GBRH01222582">
    <property type="protein sequence ID" value="JAD75313.1"/>
    <property type="molecule type" value="Transcribed_RNA"/>
</dbReference>
<organism evidence="2">
    <name type="scientific">Arundo donax</name>
    <name type="common">Giant reed</name>
    <name type="synonym">Donax arundinaceus</name>
    <dbReference type="NCBI Taxonomy" id="35708"/>
    <lineage>
        <taxon>Eukaryota</taxon>
        <taxon>Viridiplantae</taxon>
        <taxon>Streptophyta</taxon>
        <taxon>Embryophyta</taxon>
        <taxon>Tracheophyta</taxon>
        <taxon>Spermatophyta</taxon>
        <taxon>Magnoliopsida</taxon>
        <taxon>Liliopsida</taxon>
        <taxon>Poales</taxon>
        <taxon>Poaceae</taxon>
        <taxon>PACMAD clade</taxon>
        <taxon>Arundinoideae</taxon>
        <taxon>Arundineae</taxon>
        <taxon>Arundo</taxon>
    </lineage>
</organism>
<keyword evidence="1" id="KW-0472">Membrane</keyword>
<proteinExistence type="predicted"/>
<evidence type="ECO:0000256" key="1">
    <source>
        <dbReference type="SAM" id="Phobius"/>
    </source>
</evidence>
<feature type="transmembrane region" description="Helical" evidence="1">
    <location>
        <begin position="61"/>
        <end position="79"/>
    </location>
</feature>
<name>A0A0A9CLH6_ARUDO</name>
<feature type="transmembrane region" description="Helical" evidence="1">
    <location>
        <begin position="12"/>
        <end position="31"/>
    </location>
</feature>
<reference evidence="2" key="1">
    <citation type="submission" date="2014-09" db="EMBL/GenBank/DDBJ databases">
        <authorList>
            <person name="Magalhaes I.L.F."/>
            <person name="Oliveira U."/>
            <person name="Santos F.R."/>
            <person name="Vidigal T.H.D.A."/>
            <person name="Brescovit A.D."/>
            <person name="Santos A.J."/>
        </authorList>
    </citation>
    <scope>NUCLEOTIDE SEQUENCE</scope>
    <source>
        <tissue evidence="2">Shoot tissue taken approximately 20 cm above the soil surface</tissue>
    </source>
</reference>
<keyword evidence="1" id="KW-1133">Transmembrane helix</keyword>
<keyword evidence="1" id="KW-0812">Transmembrane</keyword>
<sequence length="81" mass="9329">MQLLVEVSISLWHPVTSMMKASLLIFLIYAVRTSQSSPCHKGFSIARDSLQRVLRHKLRRVFSRSYFACFCLGVIFAQHTL</sequence>
<reference evidence="2" key="2">
    <citation type="journal article" date="2015" name="Data Brief">
        <title>Shoot transcriptome of the giant reed, Arundo donax.</title>
        <authorList>
            <person name="Barrero R.A."/>
            <person name="Guerrero F.D."/>
            <person name="Moolhuijzen P."/>
            <person name="Goolsby J.A."/>
            <person name="Tidwell J."/>
            <person name="Bellgard S.E."/>
            <person name="Bellgard M.I."/>
        </authorList>
    </citation>
    <scope>NUCLEOTIDE SEQUENCE</scope>
    <source>
        <tissue evidence="2">Shoot tissue taken approximately 20 cm above the soil surface</tissue>
    </source>
</reference>
<evidence type="ECO:0000313" key="2">
    <source>
        <dbReference type="EMBL" id="JAD75313.1"/>
    </source>
</evidence>
<accession>A0A0A9CLH6</accession>